<protein>
    <recommendedName>
        <fullName evidence="1">N-acetyltransferase domain-containing protein</fullName>
    </recommendedName>
</protein>
<evidence type="ECO:0000313" key="2">
    <source>
        <dbReference type="EMBL" id="PIP23637.1"/>
    </source>
</evidence>
<dbReference type="Proteomes" id="UP000230273">
    <property type="component" value="Unassembled WGS sequence"/>
</dbReference>
<reference evidence="2 3" key="1">
    <citation type="submission" date="2017-09" db="EMBL/GenBank/DDBJ databases">
        <title>Depth-based differentiation of microbial function through sediment-hosted aquifers and enrichment of novel symbionts in the deep terrestrial subsurface.</title>
        <authorList>
            <person name="Probst A.J."/>
            <person name="Ladd B."/>
            <person name="Jarett J.K."/>
            <person name="Geller-Mcgrath D.E."/>
            <person name="Sieber C.M."/>
            <person name="Emerson J.B."/>
            <person name="Anantharaman K."/>
            <person name="Thomas B.C."/>
            <person name="Malmstrom R."/>
            <person name="Stieglmeier M."/>
            <person name="Klingl A."/>
            <person name="Woyke T."/>
            <person name="Ryan C.M."/>
            <person name="Banfield J.F."/>
        </authorList>
    </citation>
    <scope>NUCLEOTIDE SEQUENCE [LARGE SCALE GENOMIC DNA]</scope>
    <source>
        <strain evidence="2">CG23_combo_of_CG06-09_8_20_14_all_38_19</strain>
    </source>
</reference>
<evidence type="ECO:0000313" key="3">
    <source>
        <dbReference type="Proteomes" id="UP000230273"/>
    </source>
</evidence>
<comment type="caution">
    <text evidence="2">The sequence shown here is derived from an EMBL/GenBank/DDBJ whole genome shotgun (WGS) entry which is preliminary data.</text>
</comment>
<dbReference type="EMBL" id="PCRP01000035">
    <property type="protein sequence ID" value="PIP23637.1"/>
    <property type="molecule type" value="Genomic_DNA"/>
</dbReference>
<feature type="domain" description="N-acetyltransferase" evidence="1">
    <location>
        <begin position="3"/>
        <end position="161"/>
    </location>
</feature>
<dbReference type="Pfam" id="PF00583">
    <property type="entry name" value="Acetyltransf_1"/>
    <property type="match status" value="1"/>
</dbReference>
<dbReference type="Gene3D" id="3.40.630.30">
    <property type="match status" value="1"/>
</dbReference>
<sequence length="167" mass="19186">MEIQIRRATEEEMNAIAVLAAKEIYQGDFTKKEMRGWLTAQFPFAQHFVVTIGSKIVACATWWLHDRFGNKQMLELSIIAVKSRYRRHGIGKELVRFSLEEVRKWWRDHDKGVSAVIVFTDQENLGSQAFYKAVLEPDQEVILKNVWGEDGGSVIYVKRLEAAVVGD</sequence>
<dbReference type="AlphaFoldDB" id="A0A2G9YWM8"/>
<accession>A0A2G9YWM8</accession>
<dbReference type="SUPFAM" id="SSF55729">
    <property type="entry name" value="Acyl-CoA N-acyltransferases (Nat)"/>
    <property type="match status" value="1"/>
</dbReference>
<proteinExistence type="predicted"/>
<gene>
    <name evidence="2" type="ORF">COX36_02240</name>
</gene>
<evidence type="ECO:0000259" key="1">
    <source>
        <dbReference type="PROSITE" id="PS51186"/>
    </source>
</evidence>
<dbReference type="GO" id="GO:0016747">
    <property type="term" value="F:acyltransferase activity, transferring groups other than amino-acyl groups"/>
    <property type="evidence" value="ECO:0007669"/>
    <property type="project" value="InterPro"/>
</dbReference>
<dbReference type="InterPro" id="IPR000182">
    <property type="entry name" value="GNAT_dom"/>
</dbReference>
<dbReference type="CDD" id="cd04301">
    <property type="entry name" value="NAT_SF"/>
    <property type="match status" value="1"/>
</dbReference>
<organism evidence="2 3">
    <name type="scientific">Candidatus Nealsonbacteria bacterium CG23_combo_of_CG06-09_8_20_14_all_38_19</name>
    <dbReference type="NCBI Taxonomy" id="1974721"/>
    <lineage>
        <taxon>Bacteria</taxon>
        <taxon>Candidatus Nealsoniibacteriota</taxon>
    </lineage>
</organism>
<dbReference type="PROSITE" id="PS51186">
    <property type="entry name" value="GNAT"/>
    <property type="match status" value="1"/>
</dbReference>
<name>A0A2G9YWM8_9BACT</name>
<dbReference type="InterPro" id="IPR016181">
    <property type="entry name" value="Acyl_CoA_acyltransferase"/>
</dbReference>